<gene>
    <name evidence="9" type="primary">alkJ</name>
    <name evidence="9" type="ORF">K227x_61090</name>
</gene>
<dbReference type="SUPFAM" id="SSF54373">
    <property type="entry name" value="FAD-linked reductases, C-terminal domain"/>
    <property type="match status" value="1"/>
</dbReference>
<keyword evidence="10" id="KW-1185">Reference proteome</keyword>
<dbReference type="Pfam" id="PF00732">
    <property type="entry name" value="GMC_oxred_N"/>
    <property type="match status" value="2"/>
</dbReference>
<feature type="domain" description="Glucose-methanol-choline oxidoreductase N-terminal" evidence="7">
    <location>
        <begin position="81"/>
        <end position="104"/>
    </location>
</feature>
<feature type="domain" description="Glucose-methanol-choline oxidoreductase N-terminal" evidence="8">
    <location>
        <begin position="221"/>
        <end position="235"/>
    </location>
</feature>
<organism evidence="9 10">
    <name type="scientific">Rubripirellula lacrimiformis</name>
    <dbReference type="NCBI Taxonomy" id="1930273"/>
    <lineage>
        <taxon>Bacteria</taxon>
        <taxon>Pseudomonadati</taxon>
        <taxon>Planctomycetota</taxon>
        <taxon>Planctomycetia</taxon>
        <taxon>Pirellulales</taxon>
        <taxon>Pirellulaceae</taxon>
        <taxon>Rubripirellula</taxon>
    </lineage>
</organism>
<dbReference type="InterPro" id="IPR007867">
    <property type="entry name" value="GMC_OxRtase_C"/>
</dbReference>
<keyword evidence="4 5" id="KW-0274">FAD</keyword>
<evidence type="ECO:0000259" key="8">
    <source>
        <dbReference type="PROSITE" id="PS00624"/>
    </source>
</evidence>
<dbReference type="InterPro" id="IPR036188">
    <property type="entry name" value="FAD/NAD-bd_sf"/>
</dbReference>
<dbReference type="PANTHER" id="PTHR11552">
    <property type="entry name" value="GLUCOSE-METHANOL-CHOLINE GMC OXIDOREDUCTASE"/>
    <property type="match status" value="1"/>
</dbReference>
<dbReference type="PROSITE" id="PS00624">
    <property type="entry name" value="GMC_OXRED_2"/>
    <property type="match status" value="1"/>
</dbReference>
<reference evidence="9 10" key="1">
    <citation type="submission" date="2019-02" db="EMBL/GenBank/DDBJ databases">
        <title>Deep-cultivation of Planctomycetes and their phenomic and genomic characterization uncovers novel biology.</title>
        <authorList>
            <person name="Wiegand S."/>
            <person name="Jogler M."/>
            <person name="Boedeker C."/>
            <person name="Pinto D."/>
            <person name="Vollmers J."/>
            <person name="Rivas-Marin E."/>
            <person name="Kohn T."/>
            <person name="Peeters S.H."/>
            <person name="Heuer A."/>
            <person name="Rast P."/>
            <person name="Oberbeckmann S."/>
            <person name="Bunk B."/>
            <person name="Jeske O."/>
            <person name="Meyerdierks A."/>
            <person name="Storesund J.E."/>
            <person name="Kallscheuer N."/>
            <person name="Luecker S."/>
            <person name="Lage O.M."/>
            <person name="Pohl T."/>
            <person name="Merkel B.J."/>
            <person name="Hornburger P."/>
            <person name="Mueller R.-W."/>
            <person name="Bruemmer F."/>
            <person name="Labrenz M."/>
            <person name="Spormann A.M."/>
            <person name="Op den Camp H."/>
            <person name="Overmann J."/>
            <person name="Amann R."/>
            <person name="Jetten M.S.M."/>
            <person name="Mascher T."/>
            <person name="Medema M.H."/>
            <person name="Devos D.P."/>
            <person name="Kaster A.-K."/>
            <person name="Ovreas L."/>
            <person name="Rohde M."/>
            <person name="Galperin M.Y."/>
            <person name="Jogler C."/>
        </authorList>
    </citation>
    <scope>NUCLEOTIDE SEQUENCE [LARGE SCALE GENOMIC DNA]</scope>
    <source>
        <strain evidence="9 10">K22_7</strain>
    </source>
</reference>
<dbReference type="AlphaFoldDB" id="A0A517NKL9"/>
<dbReference type="PROSITE" id="PS00623">
    <property type="entry name" value="GMC_OXRED_1"/>
    <property type="match status" value="1"/>
</dbReference>
<dbReference type="EMBL" id="CP036525">
    <property type="protein sequence ID" value="QDT07681.1"/>
    <property type="molecule type" value="Genomic_DNA"/>
</dbReference>
<dbReference type="PANTHER" id="PTHR11552:SF147">
    <property type="entry name" value="CHOLINE DEHYDROGENASE, MITOCHONDRIAL"/>
    <property type="match status" value="1"/>
</dbReference>
<protein>
    <submittedName>
        <fullName evidence="9">Alcohol dehydrogenase [acceptor]</fullName>
        <ecNumber evidence="9">1.1.99.-</ecNumber>
    </submittedName>
</protein>
<dbReference type="Proteomes" id="UP000318538">
    <property type="component" value="Chromosome"/>
</dbReference>
<dbReference type="SUPFAM" id="SSF51905">
    <property type="entry name" value="FAD/NAD(P)-binding domain"/>
    <property type="match status" value="1"/>
</dbReference>
<dbReference type="Gene3D" id="3.30.560.10">
    <property type="entry name" value="Glucose Oxidase, domain 3"/>
    <property type="match status" value="2"/>
</dbReference>
<proteinExistence type="inferred from homology"/>
<accession>A0A517NKL9</accession>
<evidence type="ECO:0000313" key="9">
    <source>
        <dbReference type="EMBL" id="QDT07681.1"/>
    </source>
</evidence>
<dbReference type="RefSeq" id="WP_145175985.1">
    <property type="nucleotide sequence ID" value="NZ_CP036525.1"/>
</dbReference>
<dbReference type="KEGG" id="rlc:K227x_61090"/>
<dbReference type="OrthoDB" id="9785276at2"/>
<name>A0A517NKL9_9BACT</name>
<evidence type="ECO:0000259" key="7">
    <source>
        <dbReference type="PROSITE" id="PS00623"/>
    </source>
</evidence>
<dbReference type="GO" id="GO:0050660">
    <property type="term" value="F:flavin adenine dinucleotide binding"/>
    <property type="evidence" value="ECO:0007669"/>
    <property type="project" value="InterPro"/>
</dbReference>
<dbReference type="Pfam" id="PF05199">
    <property type="entry name" value="GMC_oxred_C"/>
    <property type="match status" value="1"/>
</dbReference>
<comment type="cofactor">
    <cofactor evidence="1 5">
        <name>FAD</name>
        <dbReference type="ChEBI" id="CHEBI:57692"/>
    </cofactor>
</comment>
<evidence type="ECO:0000256" key="4">
    <source>
        <dbReference type="ARBA" id="ARBA00022827"/>
    </source>
</evidence>
<dbReference type="InterPro" id="IPR000172">
    <property type="entry name" value="GMC_OxRdtase_N"/>
</dbReference>
<keyword evidence="9" id="KW-0560">Oxidoreductase</keyword>
<dbReference type="Gene3D" id="3.50.50.60">
    <property type="entry name" value="FAD/NAD(P)-binding domain"/>
    <property type="match status" value="2"/>
</dbReference>
<feature type="binding site" evidence="5">
    <location>
        <position position="186"/>
    </location>
    <ligand>
        <name>FAD</name>
        <dbReference type="ChEBI" id="CHEBI:57692"/>
    </ligand>
</feature>
<evidence type="ECO:0000256" key="5">
    <source>
        <dbReference type="PIRSR" id="PIRSR000137-2"/>
    </source>
</evidence>
<evidence type="ECO:0000256" key="1">
    <source>
        <dbReference type="ARBA" id="ARBA00001974"/>
    </source>
</evidence>
<comment type="similarity">
    <text evidence="2 6">Belongs to the GMC oxidoreductase family.</text>
</comment>
<keyword evidence="3 6" id="KW-0285">Flavoprotein</keyword>
<evidence type="ECO:0000313" key="10">
    <source>
        <dbReference type="Proteomes" id="UP000318538"/>
    </source>
</evidence>
<evidence type="ECO:0000256" key="2">
    <source>
        <dbReference type="ARBA" id="ARBA00010790"/>
    </source>
</evidence>
<sequence>MTSPDLIIVGAGSAGCMMACRLRALTDLNVMVVEPPSAEAPPIDRQRPSRWMKLIESDENWNHTTGPNIGLANRKLAWPRGRGIGGSSRINAMIWFSPTESDFDSWAEASGGRHSIADWRNAALATEAMIQPESPRYLSESSESFLAAAKDLDGATPMVYRRFNRQGRRLDLTPMLSGCTVVRATVDRILWDSDRAMGVSVMKDGATVDLVSRLGVILCGGAIATPTILQRSGVGNPSDLLTHGIDVRIPRPLVGQQLQDHLVMPVIFKTRAKKIFRLNPPLRDVARWQMLGTGQVASNVAECGGLFGDGRFQLHVTPTNYLTFPTPSEVAVMTIAVNLTQPLSQGQIGLGGVDPTKPALIQSNYFADARDAESLAGGVQMARAIAARDPLANFIIDEVLPGTRRSDVQAITKSMSRYAQTLYHPVGTCRMCRRNDSVVDAEFRVRDSTGLWAVDASVLPGLPLGNPTASVMTMAYLAADQIARDTHISHGI</sequence>
<dbReference type="PIRSF" id="PIRSF000137">
    <property type="entry name" value="Alcohol_oxidase"/>
    <property type="match status" value="1"/>
</dbReference>
<evidence type="ECO:0000256" key="6">
    <source>
        <dbReference type="RuleBase" id="RU003968"/>
    </source>
</evidence>
<evidence type="ECO:0000256" key="3">
    <source>
        <dbReference type="ARBA" id="ARBA00022630"/>
    </source>
</evidence>
<dbReference type="GO" id="GO:0016614">
    <property type="term" value="F:oxidoreductase activity, acting on CH-OH group of donors"/>
    <property type="evidence" value="ECO:0007669"/>
    <property type="project" value="InterPro"/>
</dbReference>
<dbReference type="InterPro" id="IPR012132">
    <property type="entry name" value="GMC_OxRdtase"/>
</dbReference>
<dbReference type="EC" id="1.1.99.-" evidence="9"/>